<keyword evidence="3" id="KW-1185">Reference proteome</keyword>
<feature type="transmembrane region" description="Helical" evidence="1">
    <location>
        <begin position="12"/>
        <end position="31"/>
    </location>
</feature>
<name>A0A931H4D2_9BURK</name>
<accession>A0A931H4D2</accession>
<evidence type="ECO:0000256" key="1">
    <source>
        <dbReference type="SAM" id="Phobius"/>
    </source>
</evidence>
<comment type="caution">
    <text evidence="2">The sequence shown here is derived from an EMBL/GenBank/DDBJ whole genome shotgun (WGS) entry which is preliminary data.</text>
</comment>
<dbReference type="AlphaFoldDB" id="A0A931H4D2"/>
<organism evidence="2 3">
    <name type="scientific">Caenimonas aquaedulcis</name>
    <dbReference type="NCBI Taxonomy" id="2793270"/>
    <lineage>
        <taxon>Bacteria</taxon>
        <taxon>Pseudomonadati</taxon>
        <taxon>Pseudomonadota</taxon>
        <taxon>Betaproteobacteria</taxon>
        <taxon>Burkholderiales</taxon>
        <taxon>Comamonadaceae</taxon>
        <taxon>Caenimonas</taxon>
    </lineage>
</organism>
<sequence length="226" mass="24182">MRAPASNSLGRAGLVFYTALAVVLVCFGIFFDRMSSAVRTSPETAPLHAQLERDRASPEVLRVAKWAVDTQDHGRLPFFVVDKAHARIFSFDGTGKLAGSAPVLLGSRRGDAAAVPFTPAGRFEGSSWRSLASDGIVWVNHDAALTLHPISSPVSPGRASQRLASDAVEDKRISDGSLHVADAFYANHLGPLRGRASVVYVLPEIRAPQETFVQAPPSFPSPRSPS</sequence>
<dbReference type="Proteomes" id="UP000651050">
    <property type="component" value="Unassembled WGS sequence"/>
</dbReference>
<gene>
    <name evidence="2" type="ORF">I5803_09960</name>
</gene>
<evidence type="ECO:0000313" key="3">
    <source>
        <dbReference type="Proteomes" id="UP000651050"/>
    </source>
</evidence>
<keyword evidence="1" id="KW-1133">Transmembrane helix</keyword>
<evidence type="ECO:0000313" key="2">
    <source>
        <dbReference type="EMBL" id="MBG9388346.1"/>
    </source>
</evidence>
<reference evidence="2" key="1">
    <citation type="submission" date="2020-11" db="EMBL/GenBank/DDBJ databases">
        <title>Bacterial whole genome sequence for Caenimonas sp. DR4.4.</title>
        <authorList>
            <person name="Le V."/>
            <person name="Ko S.-R."/>
            <person name="Ahn C.-Y."/>
            <person name="Oh H.-M."/>
        </authorList>
    </citation>
    <scope>NUCLEOTIDE SEQUENCE</scope>
    <source>
        <strain evidence="2">DR4.4</strain>
    </source>
</reference>
<dbReference type="EMBL" id="JADWYS010000001">
    <property type="protein sequence ID" value="MBG9388346.1"/>
    <property type="molecule type" value="Genomic_DNA"/>
</dbReference>
<dbReference type="RefSeq" id="WP_196986214.1">
    <property type="nucleotide sequence ID" value="NZ_JADWYS010000001.1"/>
</dbReference>
<protein>
    <submittedName>
        <fullName evidence="2">Uncharacterized protein</fullName>
    </submittedName>
</protein>
<keyword evidence="1" id="KW-0812">Transmembrane</keyword>
<keyword evidence="1" id="KW-0472">Membrane</keyword>
<proteinExistence type="predicted"/>